<feature type="region of interest" description="Disordered" evidence="5">
    <location>
        <begin position="223"/>
        <end position="243"/>
    </location>
</feature>
<keyword evidence="3" id="KW-0804">Transcription</keyword>
<reference evidence="7 8" key="1">
    <citation type="journal article" date="2023" name="Plants (Basel)">
        <title>Bridging the Gap: Combining Genomics and Transcriptomics Approaches to Understand Stylosanthes scabra, an Orphan Legume from the Brazilian Caatinga.</title>
        <authorList>
            <person name="Ferreira-Neto J.R.C."/>
            <person name="da Silva M.D."/>
            <person name="Binneck E."/>
            <person name="de Melo N.F."/>
            <person name="da Silva R.H."/>
            <person name="de Melo A.L.T.M."/>
            <person name="Pandolfi V."/>
            <person name="Bustamante F.O."/>
            <person name="Brasileiro-Vidal A.C."/>
            <person name="Benko-Iseppon A.M."/>
        </authorList>
    </citation>
    <scope>NUCLEOTIDE SEQUENCE [LARGE SCALE GENOMIC DNA]</scope>
    <source>
        <tissue evidence="7">Leaves</tissue>
    </source>
</reference>
<gene>
    <name evidence="7" type="ORF">PIB30_039111</name>
</gene>
<evidence type="ECO:0000256" key="3">
    <source>
        <dbReference type="ARBA" id="ARBA00023163"/>
    </source>
</evidence>
<feature type="domain" description="NAC" evidence="6">
    <location>
        <begin position="5"/>
        <end position="148"/>
    </location>
</feature>
<dbReference type="Pfam" id="PF02365">
    <property type="entry name" value="NAM"/>
    <property type="match status" value="1"/>
</dbReference>
<evidence type="ECO:0000256" key="5">
    <source>
        <dbReference type="SAM" id="MobiDB-lite"/>
    </source>
</evidence>
<evidence type="ECO:0000256" key="1">
    <source>
        <dbReference type="ARBA" id="ARBA00023015"/>
    </source>
</evidence>
<evidence type="ECO:0000256" key="2">
    <source>
        <dbReference type="ARBA" id="ARBA00023125"/>
    </source>
</evidence>
<dbReference type="SUPFAM" id="SSF101941">
    <property type="entry name" value="NAC domain"/>
    <property type="match status" value="1"/>
</dbReference>
<dbReference type="Gene3D" id="2.170.150.80">
    <property type="entry name" value="NAC domain"/>
    <property type="match status" value="1"/>
</dbReference>
<accession>A0ABU6QDX3</accession>
<dbReference type="InterPro" id="IPR036093">
    <property type="entry name" value="NAC_dom_sf"/>
</dbReference>
<feature type="compositionally biased region" description="Polar residues" evidence="5">
    <location>
        <begin position="193"/>
        <end position="202"/>
    </location>
</feature>
<proteinExistence type="predicted"/>
<evidence type="ECO:0000256" key="4">
    <source>
        <dbReference type="ARBA" id="ARBA00023242"/>
    </source>
</evidence>
<feature type="compositionally biased region" description="Low complexity" evidence="5">
    <location>
        <begin position="223"/>
        <end position="236"/>
    </location>
</feature>
<name>A0ABU6QDX3_9FABA</name>
<dbReference type="InterPro" id="IPR003441">
    <property type="entry name" value="NAC-dom"/>
</dbReference>
<keyword evidence="1" id="KW-0805">Transcription regulation</keyword>
<evidence type="ECO:0000259" key="6">
    <source>
        <dbReference type="PROSITE" id="PS51005"/>
    </source>
</evidence>
<evidence type="ECO:0000313" key="8">
    <source>
        <dbReference type="Proteomes" id="UP001341840"/>
    </source>
</evidence>
<dbReference type="PANTHER" id="PTHR31744:SF210">
    <property type="entry name" value="NAC DOMAIN-CONTAINING PROTEIN 86-LIKE"/>
    <property type="match status" value="1"/>
</dbReference>
<feature type="region of interest" description="Disordered" evidence="5">
    <location>
        <begin position="149"/>
        <end position="204"/>
    </location>
</feature>
<organism evidence="7 8">
    <name type="scientific">Stylosanthes scabra</name>
    <dbReference type="NCBI Taxonomy" id="79078"/>
    <lineage>
        <taxon>Eukaryota</taxon>
        <taxon>Viridiplantae</taxon>
        <taxon>Streptophyta</taxon>
        <taxon>Embryophyta</taxon>
        <taxon>Tracheophyta</taxon>
        <taxon>Spermatophyta</taxon>
        <taxon>Magnoliopsida</taxon>
        <taxon>eudicotyledons</taxon>
        <taxon>Gunneridae</taxon>
        <taxon>Pentapetalae</taxon>
        <taxon>rosids</taxon>
        <taxon>fabids</taxon>
        <taxon>Fabales</taxon>
        <taxon>Fabaceae</taxon>
        <taxon>Papilionoideae</taxon>
        <taxon>50 kb inversion clade</taxon>
        <taxon>dalbergioids sensu lato</taxon>
        <taxon>Dalbergieae</taxon>
        <taxon>Pterocarpus clade</taxon>
        <taxon>Stylosanthes</taxon>
    </lineage>
</organism>
<keyword evidence="4" id="KW-0539">Nucleus</keyword>
<sequence length="297" mass="33657">MADNFPVGYRFLPKEEELLTYYLKNKIEGNDSLINNTISQIHLYSFDPWDLPEHSKVKSDDSEWFFFTELNYTTEKNNRCVRKTNGGYWKITGKERQIKTMATDTLIGTKKTLVFYNNRPDSVKTNWVMHEYHAPNHKTMVLCRVTNNPEKKEKKAKRKANNLLEEEVTQTKKKASNLIEEEVTRGEDEPVSEITSHLTQETTPEDTRIQDNAVDQIPSLVPQSPAATATATSPASCSGNENNNAGSLPLQAILERDAFFNSMYSSVDVCPGTGFLYSEFLNSLLAGDDHWATSDSP</sequence>
<protein>
    <recommendedName>
        <fullName evidence="6">NAC domain-containing protein</fullName>
    </recommendedName>
</protein>
<comment type="caution">
    <text evidence="7">The sequence shown here is derived from an EMBL/GenBank/DDBJ whole genome shotgun (WGS) entry which is preliminary data.</text>
</comment>
<dbReference type="Proteomes" id="UP001341840">
    <property type="component" value="Unassembled WGS sequence"/>
</dbReference>
<evidence type="ECO:0000313" key="7">
    <source>
        <dbReference type="EMBL" id="MED6110028.1"/>
    </source>
</evidence>
<keyword evidence="2" id="KW-0238">DNA-binding</keyword>
<dbReference type="PANTHER" id="PTHR31744">
    <property type="entry name" value="PROTEIN CUP-SHAPED COTYLEDON 2-RELATED"/>
    <property type="match status" value="1"/>
</dbReference>
<dbReference type="PROSITE" id="PS51005">
    <property type="entry name" value="NAC"/>
    <property type="match status" value="1"/>
</dbReference>
<keyword evidence="8" id="KW-1185">Reference proteome</keyword>
<dbReference type="EMBL" id="JASCZI010000205">
    <property type="protein sequence ID" value="MED6110028.1"/>
    <property type="molecule type" value="Genomic_DNA"/>
</dbReference>